<gene>
    <name evidence="4" type="ORF">HD593_005773</name>
</gene>
<evidence type="ECO:0000313" key="4">
    <source>
        <dbReference type="EMBL" id="MBB6550978.1"/>
    </source>
</evidence>
<accession>A0A7X0U0X2</accession>
<dbReference type="Proteomes" id="UP000565579">
    <property type="component" value="Unassembled WGS sequence"/>
</dbReference>
<keyword evidence="2" id="KW-0560">Oxidoreductase</keyword>
<sequence length="140" mass="14635">MKAEFGTIDALFVNAGVNGFAPFEATSEELFDRLLTINAKGPYFTVQKLAPLIAEGGGVVLTTAVANVKALRRSARTGPARRRCARRPAAAAEGAAERRDSDAAAGRTPGEVARAFAFLAFEATYTTNAELTVDGGASQL</sequence>
<comment type="similarity">
    <text evidence="1">Belongs to the short-chain dehydrogenases/reductases (SDR) family.</text>
</comment>
<feature type="compositionally biased region" description="Basic residues" evidence="3">
    <location>
        <begin position="77"/>
        <end position="86"/>
    </location>
</feature>
<evidence type="ECO:0000313" key="5">
    <source>
        <dbReference type="Proteomes" id="UP000565579"/>
    </source>
</evidence>
<dbReference type="PRINTS" id="PR00081">
    <property type="entry name" value="GDHRDH"/>
</dbReference>
<evidence type="ECO:0000256" key="1">
    <source>
        <dbReference type="ARBA" id="ARBA00006484"/>
    </source>
</evidence>
<name>A0A7X0U0X2_9ACTN</name>
<evidence type="ECO:0000256" key="3">
    <source>
        <dbReference type="SAM" id="MobiDB-lite"/>
    </source>
</evidence>
<dbReference type="InterPro" id="IPR036291">
    <property type="entry name" value="NAD(P)-bd_dom_sf"/>
</dbReference>
<dbReference type="Pfam" id="PF13561">
    <property type="entry name" value="adh_short_C2"/>
    <property type="match status" value="1"/>
</dbReference>
<dbReference type="InterPro" id="IPR002347">
    <property type="entry name" value="SDR_fam"/>
</dbReference>
<dbReference type="SUPFAM" id="SSF51735">
    <property type="entry name" value="NAD(P)-binding Rossmann-fold domains"/>
    <property type="match status" value="1"/>
</dbReference>
<dbReference type="PANTHER" id="PTHR42760:SF115">
    <property type="entry name" value="3-OXOACYL-[ACYL-CARRIER-PROTEIN] REDUCTASE FABG"/>
    <property type="match status" value="1"/>
</dbReference>
<proteinExistence type="inferred from homology"/>
<dbReference type="AlphaFoldDB" id="A0A7X0U0X2"/>
<dbReference type="CDD" id="cd05233">
    <property type="entry name" value="SDR_c"/>
    <property type="match status" value="1"/>
</dbReference>
<evidence type="ECO:0000256" key="2">
    <source>
        <dbReference type="ARBA" id="ARBA00023002"/>
    </source>
</evidence>
<dbReference type="PANTHER" id="PTHR42760">
    <property type="entry name" value="SHORT-CHAIN DEHYDROGENASES/REDUCTASES FAMILY MEMBER"/>
    <property type="match status" value="1"/>
</dbReference>
<comment type="caution">
    <text evidence="4">The sequence shown here is derived from an EMBL/GenBank/DDBJ whole genome shotgun (WGS) entry which is preliminary data.</text>
</comment>
<dbReference type="EMBL" id="JACHMI010000001">
    <property type="protein sequence ID" value="MBB6550978.1"/>
    <property type="molecule type" value="Genomic_DNA"/>
</dbReference>
<reference evidence="4 5" key="1">
    <citation type="submission" date="2020-08" db="EMBL/GenBank/DDBJ databases">
        <title>Sequencing the genomes of 1000 actinobacteria strains.</title>
        <authorList>
            <person name="Klenk H.-P."/>
        </authorList>
    </citation>
    <scope>NUCLEOTIDE SEQUENCE [LARGE SCALE GENOMIC DNA]</scope>
    <source>
        <strain evidence="4 5">DSM 43768</strain>
    </source>
</reference>
<keyword evidence="5" id="KW-1185">Reference proteome</keyword>
<feature type="region of interest" description="Disordered" evidence="3">
    <location>
        <begin position="77"/>
        <end position="107"/>
    </location>
</feature>
<dbReference type="Gene3D" id="3.40.50.720">
    <property type="entry name" value="NAD(P)-binding Rossmann-like Domain"/>
    <property type="match status" value="1"/>
</dbReference>
<dbReference type="GO" id="GO:0016616">
    <property type="term" value="F:oxidoreductase activity, acting on the CH-OH group of donors, NAD or NADP as acceptor"/>
    <property type="evidence" value="ECO:0007669"/>
    <property type="project" value="TreeGrafter"/>
</dbReference>
<organism evidence="4 5">
    <name type="scientific">Nonomuraea rubra</name>
    <dbReference type="NCBI Taxonomy" id="46180"/>
    <lineage>
        <taxon>Bacteria</taxon>
        <taxon>Bacillati</taxon>
        <taxon>Actinomycetota</taxon>
        <taxon>Actinomycetes</taxon>
        <taxon>Streptosporangiales</taxon>
        <taxon>Streptosporangiaceae</taxon>
        <taxon>Nonomuraea</taxon>
    </lineage>
</organism>
<protein>
    <submittedName>
        <fullName evidence="4">NAD(P)-dependent dehydrogenase (Short-subunit alcohol dehydrogenase family)</fullName>
    </submittedName>
</protein>